<dbReference type="KEGG" id="nsr:NS506_00210"/>
<feature type="domain" description="Saccharopine dehydrogenase NADP binding" evidence="8">
    <location>
        <begin position="493"/>
        <end position="611"/>
    </location>
</feature>
<dbReference type="InterPro" id="IPR004147">
    <property type="entry name" value="ABC1_dom"/>
</dbReference>
<feature type="region of interest" description="Disordered" evidence="6">
    <location>
        <begin position="841"/>
        <end position="900"/>
    </location>
</feature>
<feature type="compositionally biased region" description="Basic residues" evidence="6">
    <location>
        <begin position="874"/>
        <end position="900"/>
    </location>
</feature>
<evidence type="ECO:0000256" key="1">
    <source>
        <dbReference type="ARBA" id="ARBA00009670"/>
    </source>
</evidence>
<evidence type="ECO:0000256" key="4">
    <source>
        <dbReference type="ARBA" id="ARBA00022741"/>
    </source>
</evidence>
<comment type="similarity">
    <text evidence="1">Belongs to the protein kinase superfamily. ADCK protein kinase family.</text>
</comment>
<dbReference type="Pfam" id="PF03435">
    <property type="entry name" value="Sacchrp_dh_NADP"/>
    <property type="match status" value="1"/>
</dbReference>
<evidence type="ECO:0000313" key="9">
    <source>
        <dbReference type="EMBL" id="APA94297.1"/>
    </source>
</evidence>
<dbReference type="InterPro" id="IPR005097">
    <property type="entry name" value="Sacchrp_dh_NADP-bd"/>
</dbReference>
<feature type="compositionally biased region" description="Basic residues" evidence="6">
    <location>
        <begin position="769"/>
        <end position="786"/>
    </location>
</feature>
<dbReference type="InterPro" id="IPR051409">
    <property type="entry name" value="Atypical_kinase_ADCK"/>
</dbReference>
<evidence type="ECO:0000256" key="2">
    <source>
        <dbReference type="ARBA" id="ARBA00010591"/>
    </source>
</evidence>
<dbReference type="GO" id="GO:0016301">
    <property type="term" value="F:kinase activity"/>
    <property type="evidence" value="ECO:0007669"/>
    <property type="project" value="UniProtKB-KW"/>
</dbReference>
<keyword evidence="3" id="KW-0808">Transferase</keyword>
<dbReference type="Gene3D" id="3.40.50.720">
    <property type="entry name" value="NAD(P)-binding Rossmann-like Domain"/>
    <property type="match status" value="1"/>
</dbReference>
<dbReference type="SUPFAM" id="SSF56112">
    <property type="entry name" value="Protein kinase-like (PK-like)"/>
    <property type="match status" value="1"/>
</dbReference>
<feature type="compositionally biased region" description="Basic residues" evidence="6">
    <location>
        <begin position="797"/>
        <end position="810"/>
    </location>
</feature>
<dbReference type="AlphaFoldDB" id="A0ABC8AJR3"/>
<dbReference type="InterPro" id="IPR034646">
    <property type="entry name" value="ADCK3_dom"/>
</dbReference>
<keyword evidence="9" id="KW-0418">Kinase</keyword>
<feature type="compositionally biased region" description="Basic residues" evidence="6">
    <location>
        <begin position="466"/>
        <end position="481"/>
    </location>
</feature>
<dbReference type="Proteomes" id="UP000180166">
    <property type="component" value="Chromosome"/>
</dbReference>
<name>A0ABC8AJR3_9NOCA</name>
<organism evidence="9 10">
    <name type="scientific">Nocardia seriolae</name>
    <dbReference type="NCBI Taxonomy" id="37332"/>
    <lineage>
        <taxon>Bacteria</taxon>
        <taxon>Bacillati</taxon>
        <taxon>Actinomycetota</taxon>
        <taxon>Actinomycetes</taxon>
        <taxon>Mycobacteriales</taxon>
        <taxon>Nocardiaceae</taxon>
        <taxon>Nocardia</taxon>
    </lineage>
</organism>
<proteinExistence type="inferred from homology"/>
<dbReference type="SUPFAM" id="SSF51735">
    <property type="entry name" value="NAD(P)-binding Rossmann-fold domains"/>
    <property type="match status" value="1"/>
</dbReference>
<evidence type="ECO:0000313" key="10">
    <source>
        <dbReference type="Proteomes" id="UP000180166"/>
    </source>
</evidence>
<dbReference type="CDD" id="cd13970">
    <property type="entry name" value="ABC1_ADCK3"/>
    <property type="match status" value="1"/>
</dbReference>
<evidence type="ECO:0000259" key="7">
    <source>
        <dbReference type="Pfam" id="PF03109"/>
    </source>
</evidence>
<feature type="region of interest" description="Disordered" evidence="6">
    <location>
        <begin position="923"/>
        <end position="955"/>
    </location>
</feature>
<protein>
    <submittedName>
        <fullName evidence="9">AarF domain-containing protein kinase chloroplastic</fullName>
    </submittedName>
</protein>
<dbReference type="Pfam" id="PF03109">
    <property type="entry name" value="ABC1"/>
    <property type="match status" value="1"/>
</dbReference>
<dbReference type="FunFam" id="3.40.50.720:FF:000413">
    <property type="entry name" value="Trans-acting enoyl reductase"/>
    <property type="match status" value="1"/>
</dbReference>
<dbReference type="PANTHER" id="PTHR43851">
    <property type="match status" value="1"/>
</dbReference>
<accession>A0ABC8AJR3</accession>
<gene>
    <name evidence="9" type="ORF">NS506_00210</name>
</gene>
<evidence type="ECO:0000256" key="6">
    <source>
        <dbReference type="SAM" id="MobiDB-lite"/>
    </source>
</evidence>
<dbReference type="GO" id="GO:0005524">
    <property type="term" value="F:ATP binding"/>
    <property type="evidence" value="ECO:0007669"/>
    <property type="project" value="UniProtKB-KW"/>
</dbReference>
<dbReference type="InterPro" id="IPR011009">
    <property type="entry name" value="Kinase-like_dom_sf"/>
</dbReference>
<comment type="similarity">
    <text evidence="2">Belongs to the saccharopine dehydrogenase family. Enoyl reductase subfamily.</text>
</comment>
<evidence type="ECO:0000256" key="3">
    <source>
        <dbReference type="ARBA" id="ARBA00022679"/>
    </source>
</evidence>
<feature type="domain" description="ABC1 atypical kinase-like" evidence="7">
    <location>
        <begin position="98"/>
        <end position="331"/>
    </location>
</feature>
<feature type="compositionally biased region" description="Basic residues" evidence="6">
    <location>
        <begin position="851"/>
        <end position="866"/>
    </location>
</feature>
<sequence length="955" mass="105400">MAKELPTSRLARGTKLGIAVAGNALRAQKTRRSMRGRSEAVRARMAEESMIRATEQMVMVLGTMKGVAMKLGQMLSVLDLDLVPPEHRERFQRRLAVLRDSAPSVSFDVMRAVIEEDFGQPLEAVFAEFNPEPVAAASIGQVYKGTLHDGREVAVKVQYPGIDAAVRADLKNLAMFRRILQSAMPWVTPAVLDELRLNLESELDYVAEANTQKQISELFTGHPFIVVPTTYPELSTTRVLVSEYFAGRGFEEIRELPAAERNRIGEIIYRFYVGSLFTFNEFCGDPHPGNLLLGPDGRVAFLDFGLYNRMDPEHVQFEAICIRAAAEERAEELRDLMIKRGVIESAEEITPEECLEYVLAACEWALVDEELTITPELASGAFVLAVDPRATDFAGMKQQNLPPEHLFSRRADFLTFGMLGQLEATGNWHRIAREWLYGEDPVTELGRAHHEWLASRPAPTPTTGGRPRRPVSAPRRRKPHPMGKAMANREFDIVLFGATGFVGKLTAQYLAESAPAGARIALAGRSAEKLAAVRSELGAAAAEWPLVQADSTDQASLDALAARTKVVVTTVGPYLRYGFPLVQACAENGTHYADLTGEPLFIRDCIDRFGEKAAETGAKIVNSCGYDSIPSDLSVYQLYKRSVADNTGELTDVTLVASLKGGASGGTIDSGRAMMEAIAADPKKGSIMSHPYSLSPDKSMEPDVGRQSDQALSRASAIDPRLDGWVATFIMGAHNTKIVRRSKRPAGLALRQELPLPRGHERGLLGHRAPGRRGYRGRHRGHHGRGRGPVPSGHGPQAHRPHRPQARHRPERTYPPQRLVHHAHLRPHHLRREIPLHLRRQGRPRLPGHLGHARPIRPLPRLRHPPRIGGHPHPGLRHGRRPHRPPPRRGHHHRGHPRLTRALRPERVIRTQEPELEVHVRGAALPSPGSPITPGHSPIEGAAFGSDSKSVAGVR</sequence>
<dbReference type="PANTHER" id="PTHR43851:SF3">
    <property type="entry name" value="COENZYME Q8"/>
    <property type="match status" value="1"/>
</dbReference>
<feature type="region of interest" description="Disordered" evidence="6">
    <location>
        <begin position="750"/>
        <end position="812"/>
    </location>
</feature>
<feature type="region of interest" description="Disordered" evidence="6">
    <location>
        <begin position="454"/>
        <end position="484"/>
    </location>
</feature>
<evidence type="ECO:0000259" key="8">
    <source>
        <dbReference type="Pfam" id="PF03435"/>
    </source>
</evidence>
<evidence type="ECO:0000256" key="5">
    <source>
        <dbReference type="ARBA" id="ARBA00022840"/>
    </source>
</evidence>
<keyword evidence="5" id="KW-0067">ATP-binding</keyword>
<dbReference type="EMBL" id="CP017839">
    <property type="protein sequence ID" value="APA94297.1"/>
    <property type="molecule type" value="Genomic_DNA"/>
</dbReference>
<reference evidence="9 10" key="1">
    <citation type="submission" date="2016-10" db="EMBL/GenBank/DDBJ databases">
        <title>Genome sequence of Nocardia seriolae strain EM150506, isolated from Anguila japonica.</title>
        <authorList>
            <person name="Han H.-J."/>
        </authorList>
    </citation>
    <scope>NUCLEOTIDE SEQUENCE [LARGE SCALE GENOMIC DNA]</scope>
    <source>
        <strain evidence="9 10">EM150506</strain>
    </source>
</reference>
<keyword evidence="4" id="KW-0547">Nucleotide-binding</keyword>
<dbReference type="InterPro" id="IPR036291">
    <property type="entry name" value="NAD(P)-bd_dom_sf"/>
</dbReference>